<dbReference type="KEGG" id="sfy:GFH48_38205"/>
<name>A0A5Q0LM66_9ACTN</name>
<accession>A0A5Q0LM66</accession>
<sequence length="125" mass="13354">MDATDLERQDRTRSGCIPPELVSKLLERGHIDEVELYAGRGEWFCALAWARLLGEQGWQADASPLEEAGAPAAATTPQSWPPIPCENRLLGYSARNVSLLGPGSGAGQLQFRCATGGSTASRSRA</sequence>
<keyword evidence="2" id="KW-1185">Reference proteome</keyword>
<gene>
    <name evidence="1" type="ORF">GFH48_38205</name>
</gene>
<proteinExistence type="predicted"/>
<dbReference type="EMBL" id="CP045643">
    <property type="protein sequence ID" value="QFZ78352.1"/>
    <property type="molecule type" value="Genomic_DNA"/>
</dbReference>
<evidence type="ECO:0000313" key="2">
    <source>
        <dbReference type="Proteomes" id="UP000326179"/>
    </source>
</evidence>
<evidence type="ECO:0000313" key="1">
    <source>
        <dbReference type="EMBL" id="QFZ78352.1"/>
    </source>
</evidence>
<dbReference type="AlphaFoldDB" id="A0A5Q0LM66"/>
<organism evidence="1 2">
    <name type="scientific">Streptomyces fagopyri</name>
    <dbReference type="NCBI Taxonomy" id="2662397"/>
    <lineage>
        <taxon>Bacteria</taxon>
        <taxon>Bacillati</taxon>
        <taxon>Actinomycetota</taxon>
        <taxon>Actinomycetes</taxon>
        <taxon>Kitasatosporales</taxon>
        <taxon>Streptomycetaceae</taxon>
        <taxon>Streptomyces</taxon>
    </lineage>
</organism>
<protein>
    <submittedName>
        <fullName evidence="1">Uncharacterized protein</fullName>
    </submittedName>
</protein>
<dbReference type="Proteomes" id="UP000326179">
    <property type="component" value="Chromosome"/>
</dbReference>
<reference evidence="1 2" key="1">
    <citation type="submission" date="2019-10" db="EMBL/GenBank/DDBJ databases">
        <title>A novel species.</title>
        <authorList>
            <person name="Gao J."/>
        </authorList>
    </citation>
    <scope>NUCLEOTIDE SEQUENCE [LARGE SCALE GENOMIC DNA]</scope>
    <source>
        <strain evidence="1 2">QMT-28</strain>
    </source>
</reference>